<dbReference type="InterPro" id="IPR005471">
    <property type="entry name" value="Tscrpt_reg_IclR_N"/>
</dbReference>
<dbReference type="SUPFAM" id="SSF46785">
    <property type="entry name" value="Winged helix' DNA-binding domain"/>
    <property type="match status" value="1"/>
</dbReference>
<reference evidence="7 8" key="1">
    <citation type="submission" date="2019-12" db="EMBL/GenBank/DDBJ databases">
        <title>Complete genome sequence of Algicella marina strain 9Alg 56(T) isolated from the red alga Tichocarpus crinitus.</title>
        <authorList>
            <person name="Kim S.-G."/>
            <person name="Nedashkovskaya O.I."/>
        </authorList>
    </citation>
    <scope>NUCLEOTIDE SEQUENCE [LARGE SCALE GENOMIC DNA]</scope>
    <source>
        <strain evidence="7 8">9Alg 56</strain>
    </source>
</reference>
<organism evidence="7 8">
    <name type="scientific">Algicella marina</name>
    <dbReference type="NCBI Taxonomy" id="2683284"/>
    <lineage>
        <taxon>Bacteria</taxon>
        <taxon>Pseudomonadati</taxon>
        <taxon>Pseudomonadota</taxon>
        <taxon>Alphaproteobacteria</taxon>
        <taxon>Rhodobacterales</taxon>
        <taxon>Paracoccaceae</taxon>
        <taxon>Algicella</taxon>
    </lineage>
</organism>
<gene>
    <name evidence="7" type="ORF">GO499_01030</name>
</gene>
<dbReference type="KEGG" id="amaq:GO499_01030"/>
<name>A0A6P1SWK2_9RHOB</name>
<dbReference type="PROSITE" id="PS51077">
    <property type="entry name" value="HTH_ICLR"/>
    <property type="match status" value="1"/>
</dbReference>
<dbReference type="Gene3D" id="3.30.450.40">
    <property type="match status" value="1"/>
</dbReference>
<dbReference type="Pfam" id="PF09339">
    <property type="entry name" value="HTH_IclR"/>
    <property type="match status" value="1"/>
</dbReference>
<dbReference type="SMART" id="SM00346">
    <property type="entry name" value="HTH_ICLR"/>
    <property type="match status" value="1"/>
</dbReference>
<evidence type="ECO:0000256" key="4">
    <source>
        <dbReference type="SAM" id="MobiDB-lite"/>
    </source>
</evidence>
<keyword evidence="1" id="KW-0805">Transcription regulation</keyword>
<keyword evidence="8" id="KW-1185">Reference proteome</keyword>
<dbReference type="GO" id="GO:0003700">
    <property type="term" value="F:DNA-binding transcription factor activity"/>
    <property type="evidence" value="ECO:0007669"/>
    <property type="project" value="TreeGrafter"/>
</dbReference>
<proteinExistence type="predicted"/>
<dbReference type="InterPro" id="IPR029016">
    <property type="entry name" value="GAF-like_dom_sf"/>
</dbReference>
<keyword evidence="2" id="KW-0238">DNA-binding</keyword>
<dbReference type="GO" id="GO:0003677">
    <property type="term" value="F:DNA binding"/>
    <property type="evidence" value="ECO:0007669"/>
    <property type="project" value="UniProtKB-KW"/>
</dbReference>
<dbReference type="Pfam" id="PF01614">
    <property type="entry name" value="IclR_C"/>
    <property type="match status" value="1"/>
</dbReference>
<protein>
    <submittedName>
        <fullName evidence="7">Helix-turn-helix domain-containing protein</fullName>
    </submittedName>
</protein>
<accession>A0A6P1SWK2</accession>
<dbReference type="Gene3D" id="1.10.10.10">
    <property type="entry name" value="Winged helix-like DNA-binding domain superfamily/Winged helix DNA-binding domain"/>
    <property type="match status" value="1"/>
</dbReference>
<feature type="domain" description="IclR-ED" evidence="6">
    <location>
        <begin position="90"/>
        <end position="274"/>
    </location>
</feature>
<evidence type="ECO:0000313" key="7">
    <source>
        <dbReference type="EMBL" id="QHQ33861.1"/>
    </source>
</evidence>
<feature type="region of interest" description="Disordered" evidence="4">
    <location>
        <begin position="1"/>
        <end position="21"/>
    </location>
</feature>
<dbReference type="InterPro" id="IPR036390">
    <property type="entry name" value="WH_DNA-bd_sf"/>
</dbReference>
<dbReference type="SUPFAM" id="SSF55781">
    <property type="entry name" value="GAF domain-like"/>
    <property type="match status" value="1"/>
</dbReference>
<dbReference type="Proteomes" id="UP000464495">
    <property type="component" value="Chromosome"/>
</dbReference>
<evidence type="ECO:0000259" key="6">
    <source>
        <dbReference type="PROSITE" id="PS51078"/>
    </source>
</evidence>
<dbReference type="AlphaFoldDB" id="A0A6P1SWK2"/>
<dbReference type="EMBL" id="CP046620">
    <property type="protein sequence ID" value="QHQ33861.1"/>
    <property type="molecule type" value="Genomic_DNA"/>
</dbReference>
<dbReference type="InterPro" id="IPR036388">
    <property type="entry name" value="WH-like_DNA-bd_sf"/>
</dbReference>
<dbReference type="PROSITE" id="PS51078">
    <property type="entry name" value="ICLR_ED"/>
    <property type="match status" value="1"/>
</dbReference>
<dbReference type="PANTHER" id="PTHR30136">
    <property type="entry name" value="HELIX-TURN-HELIX TRANSCRIPTIONAL REGULATOR, ICLR FAMILY"/>
    <property type="match status" value="1"/>
</dbReference>
<evidence type="ECO:0000313" key="8">
    <source>
        <dbReference type="Proteomes" id="UP000464495"/>
    </source>
</evidence>
<dbReference type="InterPro" id="IPR050707">
    <property type="entry name" value="HTH_MetabolicPath_Reg"/>
</dbReference>
<sequence length="284" mass="30987">MRCSNTTSYSHRKTEAALTEDPDRPADFVEALAKGLAILESFSGTHPEMTLSEVARQVEITPAAARRSLITLEALGYVGRREKRFHLKPKIMSLGSGFYFAARIDEVLQPDLRQLVETFGDASSIGTLDGEDVIYIAHYSVQRARRAAAVAGARYPAFATSMGRVLLAGLEDDALDMALEAMALPSLTSRTCVDRTELREEIGRVRAQGYATTVDQLDYGITALAVPVRDGGGRTIAALNTSGYTGMVTPEKLVEERLPELRAAASHIAHQMARYPMLESVLRL</sequence>
<dbReference type="GO" id="GO:0045892">
    <property type="term" value="P:negative regulation of DNA-templated transcription"/>
    <property type="evidence" value="ECO:0007669"/>
    <property type="project" value="TreeGrafter"/>
</dbReference>
<evidence type="ECO:0000256" key="1">
    <source>
        <dbReference type="ARBA" id="ARBA00023015"/>
    </source>
</evidence>
<keyword evidence="3" id="KW-0804">Transcription</keyword>
<dbReference type="InterPro" id="IPR014757">
    <property type="entry name" value="Tscrpt_reg_IclR_C"/>
</dbReference>
<feature type="domain" description="HTH iclR-type" evidence="5">
    <location>
        <begin position="29"/>
        <end position="89"/>
    </location>
</feature>
<evidence type="ECO:0000256" key="3">
    <source>
        <dbReference type="ARBA" id="ARBA00023163"/>
    </source>
</evidence>
<evidence type="ECO:0000259" key="5">
    <source>
        <dbReference type="PROSITE" id="PS51077"/>
    </source>
</evidence>
<dbReference type="PANTHER" id="PTHR30136:SF34">
    <property type="entry name" value="TRANSCRIPTIONAL REGULATOR"/>
    <property type="match status" value="1"/>
</dbReference>
<evidence type="ECO:0000256" key="2">
    <source>
        <dbReference type="ARBA" id="ARBA00023125"/>
    </source>
</evidence>